<keyword evidence="2" id="KW-0732">Signal</keyword>
<proteinExistence type="predicted"/>
<dbReference type="EC" id="3.4.-.-" evidence="4"/>
<feature type="signal peptide" evidence="2">
    <location>
        <begin position="1"/>
        <end position="22"/>
    </location>
</feature>
<feature type="chain" id="PRO_5043690123" evidence="2">
    <location>
        <begin position="23"/>
        <end position="657"/>
    </location>
</feature>
<sequence>MTNKVILSFLFLLVLSSSALFSANSFAQAQQIPAEVFGALPEYEGPQLSPSGTKIAFIKNVTHPEHRSLLATYDFKTGKQTLLFSSDNETVGFRWFQWANEDTLLVSLRFLTRKGSSRYTHTRMMSLKYDEADQDPVFLLAPKRNREARGQRQRDSQIGDIVVDMLKSDADHILAAIDNHTFGMPSVYKVNLKTGKSSTVEMGKHNIRDWTTDQQGRLRIGEAFDYETGESIIYERKTNDDSWRKIYTFRPIEDPSKVIYVQGFGLDPNVLYITKYKGYHLALYKVALDTMQETLVYSHDEYDVDGSLVRSTLTGEVIGVNHRSARHGIHFFDTKDYALHDALANAIPDQSNYLLNTSIDQRKYLMYSQSSNTPGRFYIGDRDKGSLNYLFGEYAKIDPNVLSTSKRVVYKARDGLEIEAFITLPKAGKAPYPLIVHPHGGPGARDTGGFDYWAQFFASRGYAVIQPNFRGSSGFGLDFSEAQMRAWGLQMQDDLSDAANWMIAEGYADKNKMCIAGASYGGYAATMATVKTPNLFKCAVSFAGVTDLFKRVKRQRNDFLGGELIAKNQIGDDTSDLKKRSPLHNAEKITASTLLAHGEYDDVVNIEQSRIYASTLENLGKDVEYLELKDGDHYLSNSKNRQAFFRAMDAFLAEHLK</sequence>
<evidence type="ECO:0000256" key="1">
    <source>
        <dbReference type="ARBA" id="ARBA00022801"/>
    </source>
</evidence>
<dbReference type="PANTHER" id="PTHR42776">
    <property type="entry name" value="SERINE PEPTIDASE S9 FAMILY MEMBER"/>
    <property type="match status" value="1"/>
</dbReference>
<dbReference type="GO" id="GO:0004252">
    <property type="term" value="F:serine-type endopeptidase activity"/>
    <property type="evidence" value="ECO:0007669"/>
    <property type="project" value="TreeGrafter"/>
</dbReference>
<keyword evidence="1 4" id="KW-0378">Hydrolase</keyword>
<gene>
    <name evidence="4" type="ORF">RM544_14460</name>
</gene>
<dbReference type="EMBL" id="JAVRIE010000006">
    <property type="protein sequence ID" value="MDT0583749.1"/>
    <property type="molecule type" value="Genomic_DNA"/>
</dbReference>
<dbReference type="Pfam" id="PF00326">
    <property type="entry name" value="Peptidase_S9"/>
    <property type="match status" value="1"/>
</dbReference>
<dbReference type="GO" id="GO:0006508">
    <property type="term" value="P:proteolysis"/>
    <property type="evidence" value="ECO:0007669"/>
    <property type="project" value="InterPro"/>
</dbReference>
<feature type="domain" description="Peptidase S9 prolyl oligopeptidase catalytic" evidence="3">
    <location>
        <begin position="450"/>
        <end position="657"/>
    </location>
</feature>
<organism evidence="4 5">
    <name type="scientific">Brumicola blandensis</name>
    <dbReference type="NCBI Taxonomy" id="3075611"/>
    <lineage>
        <taxon>Bacteria</taxon>
        <taxon>Pseudomonadati</taxon>
        <taxon>Pseudomonadota</taxon>
        <taxon>Gammaproteobacteria</taxon>
        <taxon>Alteromonadales</taxon>
        <taxon>Alteromonadaceae</taxon>
        <taxon>Brumicola</taxon>
    </lineage>
</organism>
<dbReference type="Proteomes" id="UP001249020">
    <property type="component" value="Unassembled WGS sequence"/>
</dbReference>
<comment type="caution">
    <text evidence="4">The sequence shown here is derived from an EMBL/GenBank/DDBJ whole genome shotgun (WGS) entry which is preliminary data.</text>
</comment>
<accession>A0AAW8R3X9</accession>
<reference evidence="4 5" key="1">
    <citation type="submission" date="2023-09" db="EMBL/GenBank/DDBJ databases">
        <authorList>
            <person name="Rey-Velasco X."/>
        </authorList>
    </citation>
    <scope>NUCLEOTIDE SEQUENCE [LARGE SCALE GENOMIC DNA]</scope>
    <source>
        <strain evidence="4 5">W409</strain>
    </source>
</reference>
<evidence type="ECO:0000313" key="5">
    <source>
        <dbReference type="Proteomes" id="UP001249020"/>
    </source>
</evidence>
<protein>
    <submittedName>
        <fullName evidence="4">S9 family peptidase</fullName>
        <ecNumber evidence="4">3.4.-.-</ecNumber>
    </submittedName>
</protein>
<evidence type="ECO:0000313" key="4">
    <source>
        <dbReference type="EMBL" id="MDT0583749.1"/>
    </source>
</evidence>
<keyword evidence="5" id="KW-1185">Reference proteome</keyword>
<dbReference type="SUPFAM" id="SSF50993">
    <property type="entry name" value="Peptidase/esterase 'gauge' domain"/>
    <property type="match status" value="1"/>
</dbReference>
<dbReference type="InterPro" id="IPR001375">
    <property type="entry name" value="Peptidase_S9_cat"/>
</dbReference>
<dbReference type="AlphaFoldDB" id="A0AAW8R3X9"/>
<dbReference type="RefSeq" id="WP_311362515.1">
    <property type="nucleotide sequence ID" value="NZ_JAVRIE010000006.1"/>
</dbReference>
<dbReference type="PANTHER" id="PTHR42776:SF27">
    <property type="entry name" value="DIPEPTIDYL PEPTIDASE FAMILY MEMBER 6"/>
    <property type="match status" value="1"/>
</dbReference>
<name>A0AAW8R3X9_9ALTE</name>
<dbReference type="SUPFAM" id="SSF53474">
    <property type="entry name" value="alpha/beta-Hydrolases"/>
    <property type="match status" value="1"/>
</dbReference>
<evidence type="ECO:0000259" key="3">
    <source>
        <dbReference type="Pfam" id="PF00326"/>
    </source>
</evidence>
<dbReference type="Gene3D" id="3.40.50.1820">
    <property type="entry name" value="alpha/beta hydrolase"/>
    <property type="match status" value="1"/>
</dbReference>
<dbReference type="InterPro" id="IPR029058">
    <property type="entry name" value="AB_hydrolase_fold"/>
</dbReference>
<evidence type="ECO:0000256" key="2">
    <source>
        <dbReference type="SAM" id="SignalP"/>
    </source>
</evidence>